<proteinExistence type="predicted"/>
<keyword evidence="1" id="KW-0472">Membrane</keyword>
<evidence type="ECO:0000256" key="1">
    <source>
        <dbReference type="SAM" id="Phobius"/>
    </source>
</evidence>
<keyword evidence="1" id="KW-0812">Transmembrane</keyword>
<dbReference type="AlphaFoldDB" id="A0A4P8YPU0"/>
<name>A0A4P8YPU0_9ENTR</name>
<feature type="transmembrane region" description="Helical" evidence="1">
    <location>
        <begin position="6"/>
        <end position="26"/>
    </location>
</feature>
<reference evidence="2 3" key="1">
    <citation type="submission" date="2019-05" db="EMBL/GenBank/DDBJ databases">
        <title>Complete genome sequence of Izhakiella calystegiae KSNA2, an endophyte isolated from beach morning glory (Calystegia soldanella).</title>
        <authorList>
            <person name="Jiang L."/>
            <person name="Jeong J.C."/>
            <person name="Kim C.Y."/>
            <person name="Kim D.H."/>
            <person name="Kim S.W."/>
            <person name="Lee j."/>
        </authorList>
    </citation>
    <scope>NUCLEOTIDE SEQUENCE [LARGE SCALE GENOMIC DNA]</scope>
    <source>
        <strain evidence="2 3">KSNA2</strain>
    </source>
</reference>
<accession>A0A4P8YPU0</accession>
<dbReference type="KEGG" id="izh:FEM41_22940"/>
<gene>
    <name evidence="2" type="ORF">FEM41_22940</name>
</gene>
<dbReference type="Proteomes" id="UP000302163">
    <property type="component" value="Chromosome"/>
</dbReference>
<keyword evidence="3" id="KW-1185">Reference proteome</keyword>
<keyword evidence="1" id="KW-1133">Transmembrane helix</keyword>
<evidence type="ECO:0000313" key="2">
    <source>
        <dbReference type="EMBL" id="QCT22293.1"/>
    </source>
</evidence>
<organism evidence="2 3">
    <name type="scientific">Jejubacter calystegiae</name>
    <dbReference type="NCBI Taxonomy" id="2579935"/>
    <lineage>
        <taxon>Bacteria</taxon>
        <taxon>Pseudomonadati</taxon>
        <taxon>Pseudomonadota</taxon>
        <taxon>Gammaproteobacteria</taxon>
        <taxon>Enterobacterales</taxon>
        <taxon>Enterobacteriaceae</taxon>
        <taxon>Jejubacter</taxon>
    </lineage>
</organism>
<dbReference type="EMBL" id="CP040428">
    <property type="protein sequence ID" value="QCT22293.1"/>
    <property type="molecule type" value="Genomic_DNA"/>
</dbReference>
<protein>
    <submittedName>
        <fullName evidence="2">Uncharacterized protein</fullName>
    </submittedName>
</protein>
<evidence type="ECO:0000313" key="3">
    <source>
        <dbReference type="Proteomes" id="UP000302163"/>
    </source>
</evidence>
<sequence>MTPVPGVILQYAICAPTLAIFILIPYCQSFISHQYIDMRFPYFTLDSNRVCWWGSQISYS</sequence>